<gene>
    <name evidence="2" type="ORF">FD16_GL000586</name>
</gene>
<name>A0A0R1W281_9LACO</name>
<dbReference type="Gene3D" id="3.20.20.450">
    <property type="entry name" value="EAL domain"/>
    <property type="match status" value="1"/>
</dbReference>
<dbReference type="EMBL" id="AZGF01000016">
    <property type="protein sequence ID" value="KRM11669.1"/>
    <property type="molecule type" value="Genomic_DNA"/>
</dbReference>
<keyword evidence="3" id="KW-1185">Reference proteome</keyword>
<dbReference type="SUPFAM" id="SSF141868">
    <property type="entry name" value="EAL domain-like"/>
    <property type="match status" value="1"/>
</dbReference>
<protein>
    <recommendedName>
        <fullName evidence="1">EAL domain-containing protein</fullName>
    </recommendedName>
</protein>
<dbReference type="InterPro" id="IPR001633">
    <property type="entry name" value="EAL_dom"/>
</dbReference>
<reference evidence="2 3" key="1">
    <citation type="journal article" date="2015" name="Genome Announc.">
        <title>Expanding the biotechnology potential of lactobacilli through comparative genomics of 213 strains and associated genera.</title>
        <authorList>
            <person name="Sun Z."/>
            <person name="Harris H.M."/>
            <person name="McCann A."/>
            <person name="Guo C."/>
            <person name="Argimon S."/>
            <person name="Zhang W."/>
            <person name="Yang X."/>
            <person name="Jeffery I.B."/>
            <person name="Cooney J.C."/>
            <person name="Kagawa T.F."/>
            <person name="Liu W."/>
            <person name="Song Y."/>
            <person name="Salvetti E."/>
            <person name="Wrobel A."/>
            <person name="Rasinkangas P."/>
            <person name="Parkhill J."/>
            <person name="Rea M.C."/>
            <person name="O'Sullivan O."/>
            <person name="Ritari J."/>
            <person name="Douillard F.P."/>
            <person name="Paul Ross R."/>
            <person name="Yang R."/>
            <person name="Briner A.E."/>
            <person name="Felis G.E."/>
            <person name="de Vos W.M."/>
            <person name="Barrangou R."/>
            <person name="Klaenhammer T.R."/>
            <person name="Caufield P.W."/>
            <person name="Cui Y."/>
            <person name="Zhang H."/>
            <person name="O'Toole P.W."/>
        </authorList>
    </citation>
    <scope>NUCLEOTIDE SEQUENCE [LARGE SCALE GENOMIC DNA]</scope>
    <source>
        <strain evidence="2 3">DSM 5007</strain>
    </source>
</reference>
<evidence type="ECO:0000313" key="3">
    <source>
        <dbReference type="Proteomes" id="UP000051820"/>
    </source>
</evidence>
<dbReference type="Proteomes" id="UP000051820">
    <property type="component" value="Unassembled WGS sequence"/>
</dbReference>
<dbReference type="PATRIC" id="fig|1423807.3.peg.595"/>
<dbReference type="PROSITE" id="PS50883">
    <property type="entry name" value="EAL"/>
    <property type="match status" value="1"/>
</dbReference>
<dbReference type="eggNOG" id="COG2200">
    <property type="taxonomic scope" value="Bacteria"/>
</dbReference>
<proteinExistence type="predicted"/>
<dbReference type="InterPro" id="IPR035919">
    <property type="entry name" value="EAL_sf"/>
</dbReference>
<dbReference type="STRING" id="1423807.FD16_GL000586"/>
<organism evidence="2 3">
    <name type="scientific">Paucilactobacillus suebicus DSM 5007 = KCTC 3549</name>
    <dbReference type="NCBI Taxonomy" id="1423807"/>
    <lineage>
        <taxon>Bacteria</taxon>
        <taxon>Bacillati</taxon>
        <taxon>Bacillota</taxon>
        <taxon>Bacilli</taxon>
        <taxon>Lactobacillales</taxon>
        <taxon>Lactobacillaceae</taxon>
        <taxon>Paucilactobacillus</taxon>
    </lineage>
</organism>
<dbReference type="Pfam" id="PF00563">
    <property type="entry name" value="EAL"/>
    <property type="match status" value="1"/>
</dbReference>
<sequence length="116" mass="13467">MLDAVKSFTDNGLSFSIDDVDSGQNTWEHIQPLLPYATEFKYALQNRNEHLSDPDARKRIQVWQQRADQFNIQLIVEGIEDSSDVKWADKMQLDLRQGYHYGKPSLVRLKDSDPDN</sequence>
<feature type="domain" description="EAL" evidence="1">
    <location>
        <begin position="1"/>
        <end position="116"/>
    </location>
</feature>
<evidence type="ECO:0000259" key="1">
    <source>
        <dbReference type="PROSITE" id="PS50883"/>
    </source>
</evidence>
<accession>A0A0R1W281</accession>
<dbReference type="RefSeq" id="WP_050899290.1">
    <property type="nucleotide sequence ID" value="NZ_AZGF01000016.1"/>
</dbReference>
<comment type="caution">
    <text evidence="2">The sequence shown here is derived from an EMBL/GenBank/DDBJ whole genome shotgun (WGS) entry which is preliminary data.</text>
</comment>
<evidence type="ECO:0000313" key="2">
    <source>
        <dbReference type="EMBL" id="KRM11669.1"/>
    </source>
</evidence>
<dbReference type="AlphaFoldDB" id="A0A0R1W281"/>